<organism evidence="6">
    <name type="scientific">Schaalia odontolytica</name>
    <dbReference type="NCBI Taxonomy" id="1660"/>
    <lineage>
        <taxon>Bacteria</taxon>
        <taxon>Bacillati</taxon>
        <taxon>Actinomycetota</taxon>
        <taxon>Actinomycetes</taxon>
        <taxon>Actinomycetales</taxon>
        <taxon>Actinomycetaceae</taxon>
        <taxon>Schaalia</taxon>
    </lineage>
</organism>
<comment type="function">
    <text evidence="1">Involved in DNA recombination.</text>
</comment>
<dbReference type="Pfam" id="PF02646">
    <property type="entry name" value="RmuC"/>
    <property type="match status" value="1"/>
</dbReference>
<feature type="region of interest" description="Disordered" evidence="5">
    <location>
        <begin position="370"/>
        <end position="400"/>
    </location>
</feature>
<evidence type="ECO:0000256" key="2">
    <source>
        <dbReference type="ARBA" id="ARBA00009840"/>
    </source>
</evidence>
<dbReference type="EMBL" id="CACRSM010000002">
    <property type="protein sequence ID" value="VYS98007.1"/>
    <property type="molecule type" value="Genomic_DNA"/>
</dbReference>
<keyword evidence="3" id="KW-0175">Coiled coil</keyword>
<protein>
    <submittedName>
        <fullName evidence="6">DNA recombination protein RmuC</fullName>
    </submittedName>
</protein>
<dbReference type="PANTHER" id="PTHR30563">
    <property type="entry name" value="DNA RECOMBINATION PROTEIN RMUC"/>
    <property type="match status" value="1"/>
</dbReference>
<dbReference type="GO" id="GO:0006310">
    <property type="term" value="P:DNA recombination"/>
    <property type="evidence" value="ECO:0007669"/>
    <property type="project" value="UniProtKB-KW"/>
</dbReference>
<dbReference type="PANTHER" id="PTHR30563:SF0">
    <property type="entry name" value="DNA RECOMBINATION PROTEIN RMUC"/>
    <property type="match status" value="1"/>
</dbReference>
<accession>A0A6N2SWR6</accession>
<feature type="compositionally biased region" description="Polar residues" evidence="5">
    <location>
        <begin position="391"/>
        <end position="400"/>
    </location>
</feature>
<evidence type="ECO:0000256" key="1">
    <source>
        <dbReference type="ARBA" id="ARBA00003416"/>
    </source>
</evidence>
<reference evidence="6" key="1">
    <citation type="submission" date="2019-11" db="EMBL/GenBank/DDBJ databases">
        <authorList>
            <person name="Feng L."/>
        </authorList>
    </citation>
    <scope>NUCLEOTIDE SEQUENCE</scope>
    <source>
        <strain evidence="6">AodontolyticusLFYP35</strain>
    </source>
</reference>
<name>A0A6N2SWR6_9ACTO</name>
<gene>
    <name evidence="6" type="primary">rmuC</name>
    <name evidence="6" type="ORF">AOLFYP35_01076</name>
</gene>
<sequence length="400" mass="44726">MGQTQARLDLSEKLVSAQTQVTELRERLSQEHSFQSLLADSQSQAAQLESAKHQRLMQTILPINEGLKLLQTSVSSLERQQAAQIGALDEQLKWTRESEDLLRQSTQELTRTLSHAPLRGTWGEAQLRSLVESAGLIEHVHFETQVETAGRSKRPDMIVLLPQDKCIPIDAKVPLDAYLRAQSEDTPLHLDGEDPSDQALTYEQLMLQHAKSLRRHVSELSRKEYWKELPHAADYVIAFVPSESILSAALHTDPSLMHDALNMNVVLASPTSLWAILRTVSFTWRQENLSSQANEIIQLSQELYERLQTLGKHATKVSSALNNASQSWNSFLASFESRALVSARKLSGLSAETQPIDTVKVEARSLDDDLFERNQLGKSPEKPTGLDPTENLDTPTESIS</sequence>
<dbReference type="InterPro" id="IPR003798">
    <property type="entry name" value="DNA_recombination_RmuC"/>
</dbReference>
<dbReference type="AlphaFoldDB" id="A0A6N2SWR6"/>
<comment type="similarity">
    <text evidence="2">Belongs to the RmuC family.</text>
</comment>
<keyword evidence="4" id="KW-0233">DNA recombination</keyword>
<proteinExistence type="inferred from homology"/>
<evidence type="ECO:0000256" key="5">
    <source>
        <dbReference type="SAM" id="MobiDB-lite"/>
    </source>
</evidence>
<evidence type="ECO:0000256" key="3">
    <source>
        <dbReference type="ARBA" id="ARBA00023054"/>
    </source>
</evidence>
<evidence type="ECO:0000313" key="6">
    <source>
        <dbReference type="EMBL" id="VYS98007.1"/>
    </source>
</evidence>
<evidence type="ECO:0000256" key="4">
    <source>
        <dbReference type="ARBA" id="ARBA00023172"/>
    </source>
</evidence>